<evidence type="ECO:0000259" key="1">
    <source>
        <dbReference type="Pfam" id="PF03171"/>
    </source>
</evidence>
<dbReference type="SUPFAM" id="SSF51197">
    <property type="entry name" value="Clavaminate synthase-like"/>
    <property type="match status" value="1"/>
</dbReference>
<accession>A0A9R0QV00</accession>
<feature type="domain" description="Isopenicillin N synthase-like Fe(2+) 2OG dioxygenase" evidence="1">
    <location>
        <begin position="17"/>
        <end position="72"/>
    </location>
</feature>
<dbReference type="Gramene" id="TRITD1Bv1G116170.1">
    <property type="protein sequence ID" value="TRITD1Bv1G116170.1"/>
    <property type="gene ID" value="TRITD1Bv1G116170"/>
</dbReference>
<evidence type="ECO:0000313" key="2">
    <source>
        <dbReference type="EMBL" id="VAH17091.1"/>
    </source>
</evidence>
<proteinExistence type="predicted"/>
<reference evidence="2 3" key="1">
    <citation type="submission" date="2017-09" db="EMBL/GenBank/DDBJ databases">
        <authorList>
            <consortium name="International Durum Wheat Genome Sequencing Consortium (IDWGSC)"/>
            <person name="Milanesi L."/>
        </authorList>
    </citation>
    <scope>NUCLEOTIDE SEQUENCE [LARGE SCALE GENOMIC DNA]</scope>
    <source>
        <strain evidence="3">cv. Svevo</strain>
    </source>
</reference>
<dbReference type="Pfam" id="PF03171">
    <property type="entry name" value="2OG-FeII_Oxy"/>
    <property type="match status" value="1"/>
</dbReference>
<dbReference type="InterPro" id="IPR050231">
    <property type="entry name" value="Iron_ascorbate_oxido_reductase"/>
</dbReference>
<dbReference type="EMBL" id="LT934112">
    <property type="protein sequence ID" value="VAH17091.1"/>
    <property type="molecule type" value="Genomic_DNA"/>
</dbReference>
<sequence>MLDTCTVVSVQICREKDRHPQLWEDVRHVDGTLIVNIGDLLERWTNCVFRSTLHRVVAVGKERYSAAYFLDPRPDLVVQCLESCCCEAYPPRFPPITAGDYLKERLSATYK</sequence>
<gene>
    <name evidence="2" type="ORF">TRITD_1Bv1G116170</name>
</gene>
<dbReference type="InterPro" id="IPR044861">
    <property type="entry name" value="IPNS-like_FE2OG_OXY"/>
</dbReference>
<organism evidence="2 3">
    <name type="scientific">Triticum turgidum subsp. durum</name>
    <name type="common">Durum wheat</name>
    <name type="synonym">Triticum durum</name>
    <dbReference type="NCBI Taxonomy" id="4567"/>
    <lineage>
        <taxon>Eukaryota</taxon>
        <taxon>Viridiplantae</taxon>
        <taxon>Streptophyta</taxon>
        <taxon>Embryophyta</taxon>
        <taxon>Tracheophyta</taxon>
        <taxon>Spermatophyta</taxon>
        <taxon>Magnoliopsida</taxon>
        <taxon>Liliopsida</taxon>
        <taxon>Poales</taxon>
        <taxon>Poaceae</taxon>
        <taxon>BOP clade</taxon>
        <taxon>Pooideae</taxon>
        <taxon>Triticodae</taxon>
        <taxon>Triticeae</taxon>
        <taxon>Triticinae</taxon>
        <taxon>Triticum</taxon>
    </lineage>
</organism>
<dbReference type="AlphaFoldDB" id="A0A9R0QV00"/>
<name>A0A9R0QV00_TRITD</name>
<dbReference type="Gene3D" id="2.60.120.330">
    <property type="entry name" value="B-lactam Antibiotic, Isopenicillin N Synthase, Chain"/>
    <property type="match status" value="1"/>
</dbReference>
<dbReference type="InterPro" id="IPR027443">
    <property type="entry name" value="IPNS-like_sf"/>
</dbReference>
<keyword evidence="3" id="KW-1185">Reference proteome</keyword>
<protein>
    <recommendedName>
        <fullName evidence="1">Isopenicillin N synthase-like Fe(2+) 2OG dioxygenase domain-containing protein</fullName>
    </recommendedName>
</protein>
<dbReference type="Proteomes" id="UP000324705">
    <property type="component" value="Chromosome 1B"/>
</dbReference>
<evidence type="ECO:0000313" key="3">
    <source>
        <dbReference type="Proteomes" id="UP000324705"/>
    </source>
</evidence>
<dbReference type="PANTHER" id="PTHR47990">
    <property type="entry name" value="2-OXOGLUTARATE (2OG) AND FE(II)-DEPENDENT OXYGENASE SUPERFAMILY PROTEIN-RELATED"/>
    <property type="match status" value="1"/>
</dbReference>